<accession>A0AAE8LZ05</accession>
<feature type="region of interest" description="Disordered" evidence="1">
    <location>
        <begin position="212"/>
        <end position="501"/>
    </location>
</feature>
<comment type="caution">
    <text evidence="2">The sequence shown here is derived from an EMBL/GenBank/DDBJ whole genome shotgun (WGS) entry which is preliminary data.</text>
</comment>
<sequence length="621" mass="68599">MADRLFKTTKTSSIPHLTTLRKTLGYDNRGKQEDIAFKKAIKEQLGAFVSSGDNLPGYKLTKWTNLSHQRGLLEITKDFLDNKGNGPLFWPDSHNSTNTRSLEYSRDSKKIRRLMIKVFWRAAREYKRYKVSSPTIPQVPSQPSQATKILPEATSKLNDTHLRVTDKVHDPRGNSVDDPIDLENMTSSTSVPGPSKDIDPFVSVEITMFAPRSPEHMPDGMSSSDSSQSSLFPPGVVSDIMDCRPLELGNTSQTVQPENIRGTDLYDGPESPPATQTAQNNGKRPAETNPNDNSHQAKIPRQDPNVSERQSSNATKAGKKSKSAPQATRILSRPRRKPANPDIATEEEMQAIDKSPTPSSSECDRYANRDQQAKDRADGPSSKTPAPRRGNANGLRGDGQRQPSTEDQRAGAARLAERQTASAAAATAAGVVEQRPSVTTGLSARAQGKQPALPERQTTATQGGPSRERGLLEESTSRPETNGTRTEINLPPPETSTAQSVSPIEFNEEEQAASEACEITYRHNIARGNSYITWQPSSMIFRMTLADIARELGVRDSRRLYFTFRGRGANVPDNFALGDEGRFTSFMCECLWNVTDQYLSPAARRQRLIYQLYISDAPIRL</sequence>
<feature type="region of interest" description="Disordered" evidence="1">
    <location>
        <begin position="167"/>
        <end position="197"/>
    </location>
</feature>
<protein>
    <submittedName>
        <fullName evidence="2">Uncharacterized protein</fullName>
    </submittedName>
</protein>
<feature type="compositionally biased region" description="Basic and acidic residues" evidence="1">
    <location>
        <begin position="466"/>
        <end position="477"/>
    </location>
</feature>
<dbReference type="AlphaFoldDB" id="A0AAE8LZ05"/>
<name>A0AAE8LZ05_9HYPO</name>
<organism evidence="2 3">
    <name type="scientific">Fusarium torulosum</name>
    <dbReference type="NCBI Taxonomy" id="33205"/>
    <lineage>
        <taxon>Eukaryota</taxon>
        <taxon>Fungi</taxon>
        <taxon>Dikarya</taxon>
        <taxon>Ascomycota</taxon>
        <taxon>Pezizomycotina</taxon>
        <taxon>Sordariomycetes</taxon>
        <taxon>Hypocreomycetidae</taxon>
        <taxon>Hypocreales</taxon>
        <taxon>Nectriaceae</taxon>
        <taxon>Fusarium</taxon>
    </lineage>
</organism>
<feature type="compositionally biased region" description="Polar residues" evidence="1">
    <location>
        <begin position="273"/>
        <end position="296"/>
    </location>
</feature>
<evidence type="ECO:0000313" key="2">
    <source>
        <dbReference type="EMBL" id="SPJ71201.1"/>
    </source>
</evidence>
<keyword evidence="3" id="KW-1185">Reference proteome</keyword>
<evidence type="ECO:0000256" key="1">
    <source>
        <dbReference type="SAM" id="MobiDB-lite"/>
    </source>
</evidence>
<reference evidence="2" key="1">
    <citation type="submission" date="2018-03" db="EMBL/GenBank/DDBJ databases">
        <authorList>
            <person name="Guldener U."/>
        </authorList>
    </citation>
    <scope>NUCLEOTIDE SEQUENCE</scope>
</reference>
<feature type="compositionally biased region" description="Polar residues" evidence="1">
    <location>
        <begin position="478"/>
        <end position="487"/>
    </location>
</feature>
<feature type="compositionally biased region" description="Low complexity" evidence="1">
    <location>
        <begin position="412"/>
        <end position="429"/>
    </location>
</feature>
<evidence type="ECO:0000313" key="3">
    <source>
        <dbReference type="Proteomes" id="UP001187734"/>
    </source>
</evidence>
<gene>
    <name evidence="2" type="ORF">FTOL_00929</name>
</gene>
<proteinExistence type="predicted"/>
<dbReference type="Proteomes" id="UP001187734">
    <property type="component" value="Unassembled WGS sequence"/>
</dbReference>
<dbReference type="EMBL" id="ONZP01000033">
    <property type="protein sequence ID" value="SPJ71201.1"/>
    <property type="molecule type" value="Genomic_DNA"/>
</dbReference>
<feature type="compositionally biased region" description="Polar residues" evidence="1">
    <location>
        <begin position="304"/>
        <end position="315"/>
    </location>
</feature>
<feature type="compositionally biased region" description="Basic and acidic residues" evidence="1">
    <location>
        <begin position="362"/>
        <end position="378"/>
    </location>
</feature>